<dbReference type="RefSeq" id="XP_013440021.1">
    <property type="nucleotide sequence ID" value="XM_013584567.1"/>
</dbReference>
<evidence type="ECO:0000313" key="1">
    <source>
        <dbReference type="EMBL" id="CDJ62659.1"/>
    </source>
</evidence>
<dbReference type="OrthoDB" id="345494at2759"/>
<gene>
    <name evidence="1" type="ORF">ENH_00022770</name>
</gene>
<dbReference type="Proteomes" id="UP000030754">
    <property type="component" value="Unassembled WGS sequence"/>
</dbReference>
<proteinExistence type="predicted"/>
<name>U6MJN7_9EIME</name>
<reference evidence="1" key="1">
    <citation type="submission" date="2013-10" db="EMBL/GenBank/DDBJ databases">
        <title>Genomic analysis of the causative agents of coccidiosis in chickens.</title>
        <authorList>
            <person name="Reid A.J."/>
            <person name="Blake D."/>
            <person name="Billington K."/>
            <person name="Browne H."/>
            <person name="Dunn M."/>
            <person name="Hung S."/>
            <person name="Kawahara F."/>
            <person name="Miranda-Saavedra D."/>
            <person name="Mourier T."/>
            <person name="Nagra H."/>
            <person name="Otto T.D."/>
            <person name="Rawlings N."/>
            <person name="Sanchez A."/>
            <person name="Sanders M."/>
            <person name="Subramaniam C."/>
            <person name="Tay Y."/>
            <person name="Dear P."/>
            <person name="Doerig C."/>
            <person name="Gruber A."/>
            <person name="Parkinson J."/>
            <person name="Shirley M."/>
            <person name="Wan K.L."/>
            <person name="Berriman M."/>
            <person name="Tomley F."/>
            <person name="Pain A."/>
        </authorList>
    </citation>
    <scope>NUCLEOTIDE SEQUENCE [LARGE SCALE GENOMIC DNA]</scope>
    <source>
        <strain evidence="1">Houghton</strain>
    </source>
</reference>
<dbReference type="PANTHER" id="PTHR15977">
    <property type="entry name" value="CILIA- AND FLAGELLA-ASSOCIATED PROTEIN 46"/>
    <property type="match status" value="1"/>
</dbReference>
<accession>U6MJN7</accession>
<dbReference type="AlphaFoldDB" id="U6MJN7"/>
<protein>
    <submittedName>
        <fullName evidence="1">Uncharacterized protein</fullName>
    </submittedName>
</protein>
<evidence type="ECO:0000313" key="2">
    <source>
        <dbReference type="Proteomes" id="UP000030754"/>
    </source>
</evidence>
<dbReference type="VEuPathDB" id="ToxoDB:ENH_00022770"/>
<organism evidence="1 2">
    <name type="scientific">Eimeria necatrix</name>
    <dbReference type="NCBI Taxonomy" id="51315"/>
    <lineage>
        <taxon>Eukaryota</taxon>
        <taxon>Sar</taxon>
        <taxon>Alveolata</taxon>
        <taxon>Apicomplexa</taxon>
        <taxon>Conoidasida</taxon>
        <taxon>Coccidia</taxon>
        <taxon>Eucoccidiorida</taxon>
        <taxon>Eimeriorina</taxon>
        <taxon>Eimeriidae</taxon>
        <taxon>Eimeria</taxon>
    </lineage>
</organism>
<reference evidence="1" key="2">
    <citation type="submission" date="2013-10" db="EMBL/GenBank/DDBJ databases">
        <authorList>
            <person name="Aslett M."/>
        </authorList>
    </citation>
    <scope>NUCLEOTIDE SEQUENCE [LARGE SCALE GENOMIC DNA]</scope>
    <source>
        <strain evidence="1">Houghton</strain>
    </source>
</reference>
<dbReference type="GO" id="GO:0035082">
    <property type="term" value="P:axoneme assembly"/>
    <property type="evidence" value="ECO:0007669"/>
    <property type="project" value="InterPro"/>
</dbReference>
<dbReference type="GeneID" id="25472447"/>
<dbReference type="EMBL" id="HG722525">
    <property type="protein sequence ID" value="CDJ62659.1"/>
    <property type="molecule type" value="Genomic_DNA"/>
</dbReference>
<dbReference type="PANTHER" id="PTHR15977:SF15">
    <property type="entry name" value="CILIA- AND FLAGELLA-ASSOCIATED PROTEIN 46"/>
    <property type="match status" value="1"/>
</dbReference>
<dbReference type="GO" id="GO:0060294">
    <property type="term" value="P:cilium movement involved in cell motility"/>
    <property type="evidence" value="ECO:0007669"/>
    <property type="project" value="InterPro"/>
</dbReference>
<sequence>MEADARKLKRSGSNIVAVIEDAMQLCAEANALHGRLPQWRKCLNLLERKLAMIRGGLGTLGDAVGPIPAKVEFPHWSNAVEAAISLLRLHGKAAHTAGSNTLQNDHFAGPRAETQCSELLRAWATLDPHLPQIVRDELIIKGSAQAVNAQLQHLQKSIEAPRNAGENEHFAGYLVAKAALTYKFWVLARIMTKALDRWQAGTANAAVLQRMLDIETELRLHEFLTELYSQESTSLSGPASLSLLTASIHEPCPIIELRVQAIRRLDECLTSVAHGSETGDLVETCVATMWNIARPCLGPEFRRLVYRNMQKACNALDRYQSSQISLRVHLSHQLAQCEIEEELFKAAQTTIDKALEIEYSYCSMPSYKTEPASAVQPATSATENPVMTSTCTQETAANQADPAYSQPLTWSLRRLGEVVSLLSLTAGNCSPVEQLQHIAFRVRLAQPISTLIDLAEGLRKKALRLLADDEAKNSSRQTRVDRHGTNRRGIVSPQQAMASTVRRQALSLSGERTVKCIIASFGHLVTRARDVGDVNATARAATAILSMVHGTEKCLSSPVQNLESFDAVSPVDLRVRLRPPLETELAVNVIEAAYALVCFLTRRKLELY</sequence>
<keyword evidence="2" id="KW-1185">Reference proteome</keyword>
<dbReference type="InterPro" id="IPR039586">
    <property type="entry name" value="CFAP46"/>
</dbReference>